<feature type="domain" description="Protein kinase" evidence="8">
    <location>
        <begin position="386"/>
        <end position="634"/>
    </location>
</feature>
<feature type="compositionally biased region" description="Basic residues" evidence="7">
    <location>
        <begin position="1"/>
        <end position="12"/>
    </location>
</feature>
<dbReference type="Pfam" id="PF00069">
    <property type="entry name" value="Pkinase"/>
    <property type="match status" value="1"/>
</dbReference>
<dbReference type="GO" id="GO:0005737">
    <property type="term" value="C:cytoplasm"/>
    <property type="evidence" value="ECO:0007669"/>
    <property type="project" value="TreeGrafter"/>
</dbReference>
<evidence type="ECO:0000256" key="4">
    <source>
        <dbReference type="ARBA" id="ARBA00022840"/>
    </source>
</evidence>
<accession>A0A7S1DDE8</accession>
<feature type="binding site" evidence="5">
    <location>
        <position position="415"/>
    </location>
    <ligand>
        <name>ATP</name>
        <dbReference type="ChEBI" id="CHEBI:30616"/>
    </ligand>
</feature>
<reference evidence="9" key="1">
    <citation type="submission" date="2021-01" db="EMBL/GenBank/DDBJ databases">
        <authorList>
            <person name="Corre E."/>
            <person name="Pelletier E."/>
            <person name="Niang G."/>
            <person name="Scheremetjew M."/>
            <person name="Finn R."/>
            <person name="Kale V."/>
            <person name="Holt S."/>
            <person name="Cochrane G."/>
            <person name="Meng A."/>
            <person name="Brown T."/>
            <person name="Cohen L."/>
        </authorList>
    </citation>
    <scope>NUCLEOTIDE SEQUENCE</scope>
    <source>
        <strain evidence="9">CCMP644</strain>
    </source>
</reference>
<evidence type="ECO:0000259" key="8">
    <source>
        <dbReference type="PROSITE" id="PS50011"/>
    </source>
</evidence>
<dbReference type="EMBL" id="HBFX01000344">
    <property type="protein sequence ID" value="CAD8945660.1"/>
    <property type="molecule type" value="Transcribed_RNA"/>
</dbReference>
<dbReference type="SMART" id="SM00220">
    <property type="entry name" value="S_TKc"/>
    <property type="match status" value="1"/>
</dbReference>
<feature type="compositionally biased region" description="Pro residues" evidence="7">
    <location>
        <begin position="52"/>
        <end position="73"/>
    </location>
</feature>
<gene>
    <name evidence="9" type="ORF">HAND00432_LOCUS177</name>
</gene>
<evidence type="ECO:0000256" key="3">
    <source>
        <dbReference type="ARBA" id="ARBA00022777"/>
    </source>
</evidence>
<dbReference type="PANTHER" id="PTHR11042:SF185">
    <property type="entry name" value="WEE1-LIKE PROTEIN KINASE"/>
    <property type="match status" value="1"/>
</dbReference>
<evidence type="ECO:0000256" key="5">
    <source>
        <dbReference type="PROSITE-ProRule" id="PRU10141"/>
    </source>
</evidence>
<organism evidence="9">
    <name type="scientific">Hemiselmis andersenii</name>
    <name type="common">Cryptophyte alga</name>
    <dbReference type="NCBI Taxonomy" id="464988"/>
    <lineage>
        <taxon>Eukaryota</taxon>
        <taxon>Cryptophyceae</taxon>
        <taxon>Cryptomonadales</taxon>
        <taxon>Hemiselmidaceae</taxon>
        <taxon>Hemiselmis</taxon>
    </lineage>
</organism>
<keyword evidence="4 5" id="KW-0067">ATP-binding</keyword>
<keyword evidence="6" id="KW-0175">Coiled coil</keyword>
<dbReference type="InterPro" id="IPR050339">
    <property type="entry name" value="CC_SR_Kinase"/>
</dbReference>
<evidence type="ECO:0000256" key="6">
    <source>
        <dbReference type="SAM" id="Coils"/>
    </source>
</evidence>
<dbReference type="GO" id="GO:0004713">
    <property type="term" value="F:protein tyrosine kinase activity"/>
    <property type="evidence" value="ECO:0007669"/>
    <property type="project" value="TreeGrafter"/>
</dbReference>
<feature type="region of interest" description="Disordered" evidence="7">
    <location>
        <begin position="175"/>
        <end position="317"/>
    </location>
</feature>
<feature type="compositionally biased region" description="Low complexity" evidence="7">
    <location>
        <begin position="296"/>
        <end position="306"/>
    </location>
</feature>
<dbReference type="PANTHER" id="PTHR11042">
    <property type="entry name" value="EUKARYOTIC TRANSLATION INITIATION FACTOR 2-ALPHA KINASE EIF2-ALPHA KINASE -RELATED"/>
    <property type="match status" value="1"/>
</dbReference>
<dbReference type="Gene3D" id="1.10.510.10">
    <property type="entry name" value="Transferase(Phosphotransferase) domain 1"/>
    <property type="match status" value="1"/>
</dbReference>
<dbReference type="InterPro" id="IPR017441">
    <property type="entry name" value="Protein_kinase_ATP_BS"/>
</dbReference>
<evidence type="ECO:0000256" key="7">
    <source>
        <dbReference type="SAM" id="MobiDB-lite"/>
    </source>
</evidence>
<dbReference type="GO" id="GO:0005524">
    <property type="term" value="F:ATP binding"/>
    <property type="evidence" value="ECO:0007669"/>
    <property type="project" value="UniProtKB-UniRule"/>
</dbReference>
<dbReference type="SUPFAM" id="SSF56112">
    <property type="entry name" value="Protein kinase-like (PK-like)"/>
    <property type="match status" value="1"/>
</dbReference>
<dbReference type="PROSITE" id="PS50011">
    <property type="entry name" value="PROTEIN_KINASE_DOM"/>
    <property type="match status" value="1"/>
</dbReference>
<name>A0A7S1DDE8_HEMAN</name>
<dbReference type="PROSITE" id="PS00107">
    <property type="entry name" value="PROTEIN_KINASE_ATP"/>
    <property type="match status" value="1"/>
</dbReference>
<evidence type="ECO:0000256" key="1">
    <source>
        <dbReference type="ARBA" id="ARBA00022679"/>
    </source>
</evidence>
<keyword evidence="3" id="KW-0418">Kinase</keyword>
<dbReference type="InterPro" id="IPR000719">
    <property type="entry name" value="Prot_kinase_dom"/>
</dbReference>
<feature type="compositionally biased region" description="Basic and acidic residues" evidence="7">
    <location>
        <begin position="20"/>
        <end position="32"/>
    </location>
</feature>
<dbReference type="AlphaFoldDB" id="A0A7S1DDE8"/>
<feature type="compositionally biased region" description="Polar residues" evidence="7">
    <location>
        <begin position="180"/>
        <end position="190"/>
    </location>
</feature>
<dbReference type="GO" id="GO:0005634">
    <property type="term" value="C:nucleus"/>
    <property type="evidence" value="ECO:0007669"/>
    <property type="project" value="TreeGrafter"/>
</dbReference>
<feature type="region of interest" description="Disordered" evidence="7">
    <location>
        <begin position="1"/>
        <end position="92"/>
    </location>
</feature>
<protein>
    <recommendedName>
        <fullName evidence="8">Protein kinase domain-containing protein</fullName>
    </recommendedName>
</protein>
<sequence length="720" mass="78587">MHRTGSPMKRKQSQVAIDEGQARAADRRDRSEGWVSGTFSPRGENARCDEMTPPPEPRMLRHPPTPPLAPPRSPWKKARRGGGSPNSTFEEDYFDEERMWTSGEQFKFDHNHVHSRSETPNSLSAEGVGRLSIGTLDLSGNSENSLYASADREYENGAQSPKGCHNDSTILSMSSSQLSATNISQASTKYPSSSSPSRLPRDFAEYPHSPAGPSAHRLVTSQGSPDRSMAPICMGMGTSGSDAAQRRGPLPFPAVPGPALRSPLRAHDSPLHPQRLFNPPHPAVPEGGGAPFPSNDAMAGPGPADAPGGGGASSIDPLDRLASGVAGGGTGFALPPQRPFRDGQMQTRRNPFLRVDAVSFSPHDVARQWPSRALPRLTVRSFLYDFFDFKEIGRGNSGRVYKCYRKIDLCPYAVKEINTAARTPMQKERLLREIYAHSSQVDNVHVVRYYNAWEQDDVLFIQTELCAGTLAAIREEQGPFTEERLCHVLVQLAAGLAYMHAHNLAHMDVKPHNMFWTERGVYKLGDFGLVTPADAAEHVIDEGDRRYLSREMLQGDFKDITKGDVFALGLSMFELASDSPIPTEGEGYQALREGRFPPLPAGISPRMGELLAAMMHPDPSQRPSAADIIRHPVLFPFLRDESAACLRAEPSPTRAAVAAAADGEMVKTHLRALEAEKKVARLEAQLKEAEKKLSIYKECVQGGMSGTDGAGIKYGRIITG</sequence>
<evidence type="ECO:0000256" key="2">
    <source>
        <dbReference type="ARBA" id="ARBA00022741"/>
    </source>
</evidence>
<proteinExistence type="predicted"/>
<keyword evidence="2 5" id="KW-0547">Nucleotide-binding</keyword>
<keyword evidence="1" id="KW-0808">Transferase</keyword>
<dbReference type="Gene3D" id="3.30.200.20">
    <property type="entry name" value="Phosphorylase Kinase, domain 1"/>
    <property type="match status" value="1"/>
</dbReference>
<evidence type="ECO:0000313" key="9">
    <source>
        <dbReference type="EMBL" id="CAD8945660.1"/>
    </source>
</evidence>
<feature type="coiled-coil region" evidence="6">
    <location>
        <begin position="665"/>
        <end position="699"/>
    </location>
</feature>
<dbReference type="InterPro" id="IPR011009">
    <property type="entry name" value="Kinase-like_dom_sf"/>
</dbReference>